<sequence>MFGFFMAYFVDSCSFFTILLLIDLQRNSRTNSLEHILVYTPSGHVVEHELLPEPLENGSRVQRTSHVQVQEDDLRTKVKPIHQWWGWSDWMETEERVPKSITEKQYNLVTVSNNSPLHDDAR</sequence>
<evidence type="ECO:0000313" key="3">
    <source>
        <dbReference type="Proteomes" id="UP000467841"/>
    </source>
</evidence>
<dbReference type="Proteomes" id="UP000467841">
    <property type="component" value="Unassembled WGS sequence"/>
</dbReference>
<feature type="chain" id="PRO_5025528835" evidence="1">
    <location>
        <begin position="16"/>
        <end position="122"/>
    </location>
</feature>
<organism evidence="2 3">
    <name type="scientific">Microthlaspi erraticum</name>
    <dbReference type="NCBI Taxonomy" id="1685480"/>
    <lineage>
        <taxon>Eukaryota</taxon>
        <taxon>Viridiplantae</taxon>
        <taxon>Streptophyta</taxon>
        <taxon>Embryophyta</taxon>
        <taxon>Tracheophyta</taxon>
        <taxon>Spermatophyta</taxon>
        <taxon>Magnoliopsida</taxon>
        <taxon>eudicotyledons</taxon>
        <taxon>Gunneridae</taxon>
        <taxon>Pentapetalae</taxon>
        <taxon>rosids</taxon>
        <taxon>malvids</taxon>
        <taxon>Brassicales</taxon>
        <taxon>Brassicaceae</taxon>
        <taxon>Coluteocarpeae</taxon>
        <taxon>Microthlaspi</taxon>
    </lineage>
</organism>
<keyword evidence="3" id="KW-1185">Reference proteome</keyword>
<evidence type="ECO:0000313" key="2">
    <source>
        <dbReference type="EMBL" id="CAA7028184.1"/>
    </source>
</evidence>
<feature type="signal peptide" evidence="1">
    <location>
        <begin position="1"/>
        <end position="15"/>
    </location>
</feature>
<gene>
    <name evidence="2" type="ORF">MERR_LOCUS15419</name>
</gene>
<dbReference type="EMBL" id="CACVBM020001064">
    <property type="protein sequence ID" value="CAA7028184.1"/>
    <property type="molecule type" value="Genomic_DNA"/>
</dbReference>
<evidence type="ECO:0000256" key="1">
    <source>
        <dbReference type="SAM" id="SignalP"/>
    </source>
</evidence>
<protein>
    <submittedName>
        <fullName evidence="2">Uncharacterized protein</fullName>
    </submittedName>
</protein>
<keyword evidence="1" id="KW-0732">Signal</keyword>
<comment type="caution">
    <text evidence="2">The sequence shown here is derived from an EMBL/GenBank/DDBJ whole genome shotgun (WGS) entry which is preliminary data.</text>
</comment>
<accession>A0A6D2IDN2</accession>
<name>A0A6D2IDN2_9BRAS</name>
<proteinExistence type="predicted"/>
<reference evidence="2" key="1">
    <citation type="submission" date="2020-01" db="EMBL/GenBank/DDBJ databases">
        <authorList>
            <person name="Mishra B."/>
        </authorList>
    </citation>
    <scope>NUCLEOTIDE SEQUENCE [LARGE SCALE GENOMIC DNA]</scope>
</reference>
<dbReference type="AlphaFoldDB" id="A0A6D2IDN2"/>
<dbReference type="OrthoDB" id="25778at2759"/>